<keyword evidence="3" id="KW-1185">Reference proteome</keyword>
<dbReference type="Proteomes" id="UP001604336">
    <property type="component" value="Unassembled WGS sequence"/>
</dbReference>
<reference evidence="3" key="1">
    <citation type="submission" date="2024-07" db="EMBL/GenBank/DDBJ databases">
        <title>Two chromosome-level genome assemblies of Korean endemic species Abeliophyllum distichum and Forsythia ovata (Oleaceae).</title>
        <authorList>
            <person name="Jang H."/>
        </authorList>
    </citation>
    <scope>NUCLEOTIDE SEQUENCE [LARGE SCALE GENOMIC DNA]</scope>
</reference>
<proteinExistence type="predicted"/>
<organism evidence="2 3">
    <name type="scientific">Abeliophyllum distichum</name>
    <dbReference type="NCBI Taxonomy" id="126358"/>
    <lineage>
        <taxon>Eukaryota</taxon>
        <taxon>Viridiplantae</taxon>
        <taxon>Streptophyta</taxon>
        <taxon>Embryophyta</taxon>
        <taxon>Tracheophyta</taxon>
        <taxon>Spermatophyta</taxon>
        <taxon>Magnoliopsida</taxon>
        <taxon>eudicotyledons</taxon>
        <taxon>Gunneridae</taxon>
        <taxon>Pentapetalae</taxon>
        <taxon>asterids</taxon>
        <taxon>lamiids</taxon>
        <taxon>Lamiales</taxon>
        <taxon>Oleaceae</taxon>
        <taxon>Forsythieae</taxon>
        <taxon>Abeliophyllum</taxon>
    </lineage>
</organism>
<comment type="caution">
    <text evidence="2">The sequence shown here is derived from an EMBL/GenBank/DDBJ whole genome shotgun (WGS) entry which is preliminary data.</text>
</comment>
<evidence type="ECO:0000256" key="1">
    <source>
        <dbReference type="SAM" id="MobiDB-lite"/>
    </source>
</evidence>
<accession>A0ABD1QVJ4</accession>
<gene>
    <name evidence="2" type="ORF">Adt_32890</name>
</gene>
<evidence type="ECO:0000313" key="3">
    <source>
        <dbReference type="Proteomes" id="UP001604336"/>
    </source>
</evidence>
<feature type="region of interest" description="Disordered" evidence="1">
    <location>
        <begin position="73"/>
        <end position="104"/>
    </location>
</feature>
<name>A0ABD1QVJ4_9LAMI</name>
<dbReference type="AlphaFoldDB" id="A0ABD1QVJ4"/>
<protein>
    <submittedName>
        <fullName evidence="2">DUF659 domain-containing protein</fullName>
    </submittedName>
</protein>
<sequence length="253" mass="29044">MKYHLVGIKGQISQCKKVPFDVRFKFQQILKDIFPNKKDAKEAHEQTFEDNSIDLEILGEETEEEIQDINKSLENQRQQKGKRKASEGIETYFAPRTTPRSQPSLNSVLAGKQAVKRAHVAWARWFYDAGILFNALQSPYFQLALDATTAIGPGLKKRSYNPVDYEIIDKTNFWIEEEVPPHNFEYKELENAIYEENAVPNVNEYENENNDQLDTLETGDLDTLDVIRHFGGSNDLGGDQGLRLTDENDEDEI</sequence>
<dbReference type="EMBL" id="JBFOLK010000010">
    <property type="protein sequence ID" value="KAL2479924.1"/>
    <property type="molecule type" value="Genomic_DNA"/>
</dbReference>
<evidence type="ECO:0000313" key="2">
    <source>
        <dbReference type="EMBL" id="KAL2479924.1"/>
    </source>
</evidence>